<organism evidence="2 3">
    <name type="scientific">Azonexus hydrophilus</name>
    <dbReference type="NCBI Taxonomy" id="418702"/>
    <lineage>
        <taxon>Bacteria</taxon>
        <taxon>Pseudomonadati</taxon>
        <taxon>Pseudomonadota</taxon>
        <taxon>Betaproteobacteria</taxon>
        <taxon>Rhodocyclales</taxon>
        <taxon>Azonexaceae</taxon>
        <taxon>Azonexus</taxon>
    </lineage>
</organism>
<protein>
    <submittedName>
        <fullName evidence="2">YggT family protein</fullName>
    </submittedName>
</protein>
<name>A0A1R1I2T1_9RHOO</name>
<feature type="transmembrane region" description="Helical" evidence="1">
    <location>
        <begin position="110"/>
        <end position="131"/>
    </location>
</feature>
<dbReference type="InterPro" id="IPR003425">
    <property type="entry name" value="CCB3/YggT"/>
</dbReference>
<evidence type="ECO:0000313" key="2">
    <source>
        <dbReference type="EMBL" id="OMG53066.1"/>
    </source>
</evidence>
<proteinExistence type="predicted"/>
<dbReference type="Pfam" id="PF02325">
    <property type="entry name" value="CCB3_YggT"/>
    <property type="match status" value="2"/>
</dbReference>
<feature type="transmembrane region" description="Helical" evidence="1">
    <location>
        <begin position="57"/>
        <end position="81"/>
    </location>
</feature>
<reference evidence="2 3" key="1">
    <citation type="submission" date="2016-10" db="EMBL/GenBank/DDBJ databases">
        <title>Alkaliphiles isolated from bioreactors.</title>
        <authorList>
            <person name="Salah Z."/>
            <person name="Rout S.P."/>
            <person name="Humphreys P.N."/>
        </authorList>
    </citation>
    <scope>NUCLEOTIDE SEQUENCE [LARGE SCALE GENOMIC DNA]</scope>
    <source>
        <strain evidence="2 3">ZS02</strain>
    </source>
</reference>
<feature type="transmembrane region" description="Helical" evidence="1">
    <location>
        <begin position="152"/>
        <end position="176"/>
    </location>
</feature>
<dbReference type="OrthoDB" id="9806665at2"/>
<evidence type="ECO:0000256" key="1">
    <source>
        <dbReference type="SAM" id="Phobius"/>
    </source>
</evidence>
<accession>A0A1R1I2T1</accession>
<keyword evidence="1" id="KW-0812">Transmembrane</keyword>
<dbReference type="RefSeq" id="WP_076095746.1">
    <property type="nucleotide sequence ID" value="NZ_MTHD01000004.1"/>
</dbReference>
<dbReference type="STRING" id="418702.BJN45_12580"/>
<keyword evidence="1" id="KW-0472">Membrane</keyword>
<dbReference type="GO" id="GO:0016020">
    <property type="term" value="C:membrane"/>
    <property type="evidence" value="ECO:0007669"/>
    <property type="project" value="InterPro"/>
</dbReference>
<comment type="caution">
    <text evidence="2">The sequence shown here is derived from an EMBL/GenBank/DDBJ whole genome shotgun (WGS) entry which is preliminary data.</text>
</comment>
<keyword evidence="3" id="KW-1185">Reference proteome</keyword>
<dbReference type="AlphaFoldDB" id="A0A1R1I2T1"/>
<sequence length="177" mass="19371">MQAVFFLINAVVSFFCTLLLLRFMMQMARVSFAGQLGDFVVKLTNWAVKPLRRIVPGVAGVDWASLVAALWLQLMLAGLIISLSSVELGADALGTILMILMLAIRGLIRLAVYIMIGAIILQAVLSWVNPYSPVAPTVNQLVRPILDPIRRFMPLIAGIDLSPLVAILLLQVVLMFV</sequence>
<keyword evidence="1" id="KW-1133">Transmembrane helix</keyword>
<dbReference type="Proteomes" id="UP000187526">
    <property type="component" value="Unassembled WGS sequence"/>
</dbReference>
<dbReference type="EMBL" id="MTHD01000004">
    <property type="protein sequence ID" value="OMG53066.1"/>
    <property type="molecule type" value="Genomic_DNA"/>
</dbReference>
<evidence type="ECO:0000313" key="3">
    <source>
        <dbReference type="Proteomes" id="UP000187526"/>
    </source>
</evidence>
<gene>
    <name evidence="2" type="ORF">BJN45_12580</name>
</gene>